<accession>A0ABT5MXV3</accession>
<comment type="caution">
    <text evidence="6">The sequence shown here is derived from an EMBL/GenBank/DDBJ whole genome shotgun (WGS) entry which is preliminary data.</text>
</comment>
<dbReference type="InterPro" id="IPR036388">
    <property type="entry name" value="WH-like_DNA-bd_sf"/>
</dbReference>
<dbReference type="SUPFAM" id="SSF46785">
    <property type="entry name" value="Winged helix' DNA-binding domain"/>
    <property type="match status" value="1"/>
</dbReference>
<dbReference type="RefSeq" id="WP_273951235.1">
    <property type="nucleotide sequence ID" value="NZ_JAQSIP010000004.1"/>
</dbReference>
<dbReference type="EMBL" id="JAQSIP010000004">
    <property type="protein sequence ID" value="MDD0838891.1"/>
    <property type="molecule type" value="Genomic_DNA"/>
</dbReference>
<dbReference type="InterPro" id="IPR036390">
    <property type="entry name" value="WH_DNA-bd_sf"/>
</dbReference>
<dbReference type="Pfam" id="PF00126">
    <property type="entry name" value="HTH_1"/>
    <property type="match status" value="1"/>
</dbReference>
<keyword evidence="2" id="KW-0805">Transcription regulation</keyword>
<dbReference type="Proteomes" id="UP001528673">
    <property type="component" value="Unassembled WGS sequence"/>
</dbReference>
<dbReference type="Pfam" id="PF03466">
    <property type="entry name" value="LysR_substrate"/>
    <property type="match status" value="1"/>
</dbReference>
<keyword evidence="3" id="KW-0238">DNA-binding</keyword>
<gene>
    <name evidence="6" type="ORF">PSQ40_09950</name>
</gene>
<name>A0ABT5MXV3_9BURK</name>
<evidence type="ECO:0000256" key="2">
    <source>
        <dbReference type="ARBA" id="ARBA00023015"/>
    </source>
</evidence>
<keyword evidence="7" id="KW-1185">Reference proteome</keyword>
<comment type="similarity">
    <text evidence="1">Belongs to the LysR transcriptional regulatory family.</text>
</comment>
<evidence type="ECO:0000256" key="4">
    <source>
        <dbReference type="ARBA" id="ARBA00023163"/>
    </source>
</evidence>
<dbReference type="Gene3D" id="3.40.190.10">
    <property type="entry name" value="Periplasmic binding protein-like II"/>
    <property type="match status" value="2"/>
</dbReference>
<dbReference type="PRINTS" id="PR00039">
    <property type="entry name" value="HTHLYSR"/>
</dbReference>
<dbReference type="CDD" id="cd08440">
    <property type="entry name" value="PBP2_LTTR_like_4"/>
    <property type="match status" value="1"/>
</dbReference>
<dbReference type="Gene3D" id="1.10.10.10">
    <property type="entry name" value="Winged helix-like DNA-binding domain superfamily/Winged helix DNA-binding domain"/>
    <property type="match status" value="1"/>
</dbReference>
<sequence>MNSLNPIRWSSSDLEAFAALVQTRHFTRAAERCHLSQSAFSQKIRRLETAVGARLFERSTRQVSLTPEGELLAQEVLRLEQELQQALGRLQALAGLQAGRVAVAALPSLAAVWLPELVAQWRQQHPQVQLTVHDTLAQGATNLLREGRVDFALTAGGDLREFDTELLLTEPYWLVCPARHRLAARGAAGARWDDLAGEELIHLARSSSVRQQIERLNLRPSWRTSALEVEHLATLAGLVRAGLGLTLVPALTLFHFAGPGLAVLPFLEPALSRPVVLARRKGQALSVAAQAWRELLHQRVAAERMGLPPK</sequence>
<evidence type="ECO:0000313" key="7">
    <source>
        <dbReference type="Proteomes" id="UP001528673"/>
    </source>
</evidence>
<reference evidence="6 7" key="1">
    <citation type="submission" date="2023-02" db="EMBL/GenBank/DDBJ databases">
        <title>Bacterial whole genomic sequence of Curvibacter sp. HBC61.</title>
        <authorList>
            <person name="Le V."/>
            <person name="Ko S.-R."/>
            <person name="Ahn C.-Y."/>
            <person name="Oh H.-M."/>
        </authorList>
    </citation>
    <scope>NUCLEOTIDE SEQUENCE [LARGE SCALE GENOMIC DNA]</scope>
    <source>
        <strain evidence="6 7">HBC61</strain>
    </source>
</reference>
<proteinExistence type="inferred from homology"/>
<evidence type="ECO:0000256" key="3">
    <source>
        <dbReference type="ARBA" id="ARBA00023125"/>
    </source>
</evidence>
<dbReference type="InterPro" id="IPR050950">
    <property type="entry name" value="HTH-type_LysR_regulators"/>
</dbReference>
<keyword evidence="4" id="KW-0804">Transcription</keyword>
<dbReference type="InterPro" id="IPR005119">
    <property type="entry name" value="LysR_subst-bd"/>
</dbReference>
<organism evidence="6 7">
    <name type="scientific">Curvibacter cyanobacteriorum</name>
    <dbReference type="NCBI Taxonomy" id="3026422"/>
    <lineage>
        <taxon>Bacteria</taxon>
        <taxon>Pseudomonadati</taxon>
        <taxon>Pseudomonadota</taxon>
        <taxon>Betaproteobacteria</taxon>
        <taxon>Burkholderiales</taxon>
        <taxon>Comamonadaceae</taxon>
        <taxon>Curvibacter</taxon>
    </lineage>
</organism>
<evidence type="ECO:0000313" key="6">
    <source>
        <dbReference type="EMBL" id="MDD0838891.1"/>
    </source>
</evidence>
<evidence type="ECO:0000256" key="1">
    <source>
        <dbReference type="ARBA" id="ARBA00009437"/>
    </source>
</evidence>
<evidence type="ECO:0000259" key="5">
    <source>
        <dbReference type="PROSITE" id="PS50931"/>
    </source>
</evidence>
<dbReference type="InterPro" id="IPR000847">
    <property type="entry name" value="LysR_HTH_N"/>
</dbReference>
<dbReference type="PANTHER" id="PTHR30419:SF30">
    <property type="entry name" value="LYSR FAMILY TRANSCRIPTIONAL REGULATOR"/>
    <property type="match status" value="1"/>
</dbReference>
<protein>
    <submittedName>
        <fullName evidence="6">LysR family transcriptional regulator</fullName>
    </submittedName>
</protein>
<dbReference type="SUPFAM" id="SSF53850">
    <property type="entry name" value="Periplasmic binding protein-like II"/>
    <property type="match status" value="1"/>
</dbReference>
<dbReference type="PROSITE" id="PS50931">
    <property type="entry name" value="HTH_LYSR"/>
    <property type="match status" value="1"/>
</dbReference>
<dbReference type="PANTHER" id="PTHR30419">
    <property type="entry name" value="HTH-TYPE TRANSCRIPTIONAL REGULATOR YBHD"/>
    <property type="match status" value="1"/>
</dbReference>
<feature type="domain" description="HTH lysR-type" evidence="5">
    <location>
        <begin position="9"/>
        <end position="66"/>
    </location>
</feature>